<proteinExistence type="predicted"/>
<dbReference type="EMBL" id="JAUEPN010000001">
    <property type="protein sequence ID" value="KAK3300241.1"/>
    <property type="molecule type" value="Genomic_DNA"/>
</dbReference>
<evidence type="ECO:0000256" key="1">
    <source>
        <dbReference type="SAM" id="MobiDB-lite"/>
    </source>
</evidence>
<organism evidence="2 3">
    <name type="scientific">Chaetomium fimeti</name>
    <dbReference type="NCBI Taxonomy" id="1854472"/>
    <lineage>
        <taxon>Eukaryota</taxon>
        <taxon>Fungi</taxon>
        <taxon>Dikarya</taxon>
        <taxon>Ascomycota</taxon>
        <taxon>Pezizomycotina</taxon>
        <taxon>Sordariomycetes</taxon>
        <taxon>Sordariomycetidae</taxon>
        <taxon>Sordariales</taxon>
        <taxon>Chaetomiaceae</taxon>
        <taxon>Chaetomium</taxon>
    </lineage>
</organism>
<keyword evidence="3" id="KW-1185">Reference proteome</keyword>
<feature type="compositionally biased region" description="Basic and acidic residues" evidence="1">
    <location>
        <begin position="221"/>
        <end position="232"/>
    </location>
</feature>
<reference evidence="2" key="2">
    <citation type="submission" date="2023-06" db="EMBL/GenBank/DDBJ databases">
        <authorList>
            <consortium name="Lawrence Berkeley National Laboratory"/>
            <person name="Haridas S."/>
            <person name="Hensen N."/>
            <person name="Bonometti L."/>
            <person name="Westerberg I."/>
            <person name="Brannstrom I.O."/>
            <person name="Guillou S."/>
            <person name="Cros-Aarteil S."/>
            <person name="Calhoun S."/>
            <person name="Kuo A."/>
            <person name="Mondo S."/>
            <person name="Pangilinan J."/>
            <person name="Riley R."/>
            <person name="Labutti K."/>
            <person name="Andreopoulos B."/>
            <person name="Lipzen A."/>
            <person name="Chen C."/>
            <person name="Yanf M."/>
            <person name="Daum C."/>
            <person name="Ng V."/>
            <person name="Clum A."/>
            <person name="Steindorff A."/>
            <person name="Ohm R."/>
            <person name="Martin F."/>
            <person name="Silar P."/>
            <person name="Natvig D."/>
            <person name="Lalanne C."/>
            <person name="Gautier V."/>
            <person name="Ament-Velasquez S.L."/>
            <person name="Kruys A."/>
            <person name="Hutchinson M.I."/>
            <person name="Powell A.J."/>
            <person name="Barry K."/>
            <person name="Miller A.N."/>
            <person name="Grigoriev I.V."/>
            <person name="Debuchy R."/>
            <person name="Gladieux P."/>
            <person name="Thoren M.H."/>
            <person name="Johannesson H."/>
        </authorList>
    </citation>
    <scope>NUCLEOTIDE SEQUENCE</scope>
    <source>
        <strain evidence="2">CBS 168.71</strain>
    </source>
</reference>
<dbReference type="RefSeq" id="XP_062663755.1">
    <property type="nucleotide sequence ID" value="XM_062802035.1"/>
</dbReference>
<dbReference type="Proteomes" id="UP001278766">
    <property type="component" value="Unassembled WGS sequence"/>
</dbReference>
<gene>
    <name evidence="2" type="ORF">B0H64DRAFT_369509</name>
</gene>
<evidence type="ECO:0000313" key="2">
    <source>
        <dbReference type="EMBL" id="KAK3300241.1"/>
    </source>
</evidence>
<evidence type="ECO:0000313" key="3">
    <source>
        <dbReference type="Proteomes" id="UP001278766"/>
    </source>
</evidence>
<accession>A0AAE0LWH3</accession>
<feature type="region of interest" description="Disordered" evidence="1">
    <location>
        <begin position="221"/>
        <end position="270"/>
    </location>
</feature>
<protein>
    <submittedName>
        <fullName evidence="2">Uncharacterized protein</fullName>
    </submittedName>
</protein>
<dbReference type="AlphaFoldDB" id="A0AAE0LWH3"/>
<reference evidence="2" key="1">
    <citation type="journal article" date="2023" name="Mol. Phylogenet. Evol.">
        <title>Genome-scale phylogeny and comparative genomics of the fungal order Sordariales.</title>
        <authorList>
            <person name="Hensen N."/>
            <person name="Bonometti L."/>
            <person name="Westerberg I."/>
            <person name="Brannstrom I.O."/>
            <person name="Guillou S."/>
            <person name="Cros-Aarteil S."/>
            <person name="Calhoun S."/>
            <person name="Haridas S."/>
            <person name="Kuo A."/>
            <person name="Mondo S."/>
            <person name="Pangilinan J."/>
            <person name="Riley R."/>
            <person name="LaButti K."/>
            <person name="Andreopoulos B."/>
            <person name="Lipzen A."/>
            <person name="Chen C."/>
            <person name="Yan M."/>
            <person name="Daum C."/>
            <person name="Ng V."/>
            <person name="Clum A."/>
            <person name="Steindorff A."/>
            <person name="Ohm R.A."/>
            <person name="Martin F."/>
            <person name="Silar P."/>
            <person name="Natvig D.O."/>
            <person name="Lalanne C."/>
            <person name="Gautier V."/>
            <person name="Ament-Velasquez S.L."/>
            <person name="Kruys A."/>
            <person name="Hutchinson M.I."/>
            <person name="Powell A.J."/>
            <person name="Barry K."/>
            <person name="Miller A.N."/>
            <person name="Grigoriev I.V."/>
            <person name="Debuchy R."/>
            <person name="Gladieux P."/>
            <person name="Hiltunen Thoren M."/>
            <person name="Johannesson H."/>
        </authorList>
    </citation>
    <scope>NUCLEOTIDE SEQUENCE</scope>
    <source>
        <strain evidence="2">CBS 168.71</strain>
    </source>
</reference>
<name>A0AAE0LWH3_9PEZI</name>
<comment type="caution">
    <text evidence="2">The sequence shown here is derived from an EMBL/GenBank/DDBJ whole genome shotgun (WGS) entry which is preliminary data.</text>
</comment>
<dbReference type="GeneID" id="87838983"/>
<sequence>MDFCDYRAPNFPGHSAYQRVHSPRAESSYDSEQEFSLDGLNLSEDKCTEDMFFCAKSSRKQGLRDSNRRGIKTKYQKLNNPPVIPRARRPAIDVALRNLDHELNASLKVFQPLVQCFEADVEPIRGWAENITLDIVWRNKVKEKDAVKDAIVMKEVWEGRHGLERQILTANKAIVFCDGIVGLAGRAASERLACKQLVVELEEARLLLSRKKHAWICRRHEEAEQPREERRGSWNQGNGAEEEDEQGGLFDNPEGQSQEHTSGDQGGYDY</sequence>